<feature type="transmembrane region" description="Helical" evidence="1">
    <location>
        <begin position="17"/>
        <end position="36"/>
    </location>
</feature>
<organism evidence="2 3">
    <name type="scientific">Sungouiella intermedia</name>
    <dbReference type="NCBI Taxonomy" id="45354"/>
    <lineage>
        <taxon>Eukaryota</taxon>
        <taxon>Fungi</taxon>
        <taxon>Dikarya</taxon>
        <taxon>Ascomycota</taxon>
        <taxon>Saccharomycotina</taxon>
        <taxon>Pichiomycetes</taxon>
        <taxon>Metschnikowiaceae</taxon>
        <taxon>Sungouiella</taxon>
    </lineage>
</organism>
<keyword evidence="1" id="KW-1133">Transmembrane helix</keyword>
<keyword evidence="3" id="KW-1185">Reference proteome</keyword>
<gene>
    <name evidence="2" type="ORF">SAMEA4029010_CIC11G00000005508</name>
</gene>
<sequence>MIIWGFKVPLLLYDVHYMAKVCSILAALFIIAWLNFDQSVEARPHLRGGKIFLGTLSSSL</sequence>
<protein>
    <submittedName>
        <fullName evidence="2">CIC11C00000005508</fullName>
    </submittedName>
</protein>
<dbReference type="AlphaFoldDB" id="A0A1L0C3L7"/>
<evidence type="ECO:0000256" key="1">
    <source>
        <dbReference type="SAM" id="Phobius"/>
    </source>
</evidence>
<proteinExistence type="predicted"/>
<accession>A0A1L0C3L7</accession>
<keyword evidence="1" id="KW-0472">Membrane</keyword>
<evidence type="ECO:0000313" key="2">
    <source>
        <dbReference type="EMBL" id="SGZ57378.1"/>
    </source>
</evidence>
<name>A0A1L0C3L7_9ASCO</name>
<reference evidence="2 3" key="1">
    <citation type="submission" date="2016-10" db="EMBL/GenBank/DDBJ databases">
        <authorList>
            <person name="de Groot N.N."/>
        </authorList>
    </citation>
    <scope>NUCLEOTIDE SEQUENCE [LARGE SCALE GENOMIC DNA]</scope>
    <source>
        <strain evidence="2 3">CBS 141442</strain>
    </source>
</reference>
<dbReference type="EMBL" id="LT635761">
    <property type="protein sequence ID" value="SGZ57378.1"/>
    <property type="molecule type" value="Genomic_DNA"/>
</dbReference>
<dbReference type="Proteomes" id="UP000182334">
    <property type="component" value="Chromosome VI"/>
</dbReference>
<evidence type="ECO:0000313" key="3">
    <source>
        <dbReference type="Proteomes" id="UP000182334"/>
    </source>
</evidence>
<keyword evidence="1" id="KW-0812">Transmembrane</keyword>